<reference evidence="1 2" key="1">
    <citation type="submission" date="2007-08" db="EMBL/GenBank/DDBJ databases">
        <title>Draft genome sequence of Clostridium leptum (DSM 753).</title>
        <authorList>
            <person name="Sudarsanam P."/>
            <person name="Ley R."/>
            <person name="Guruge J."/>
            <person name="Turnbaugh P.J."/>
            <person name="Mahowald M."/>
            <person name="Liep D."/>
            <person name="Gordon J."/>
        </authorList>
    </citation>
    <scope>NUCLEOTIDE SEQUENCE [LARGE SCALE GENOMIC DNA]</scope>
    <source>
        <strain evidence="1 2">DSM 753</strain>
    </source>
</reference>
<dbReference type="AlphaFoldDB" id="A7VWC6"/>
<evidence type="ECO:0000313" key="1">
    <source>
        <dbReference type="EMBL" id="EDO60074.1"/>
    </source>
</evidence>
<proteinExistence type="predicted"/>
<name>A7VWC6_9FIRM</name>
<evidence type="ECO:0000313" key="2">
    <source>
        <dbReference type="Proteomes" id="UP000003490"/>
    </source>
</evidence>
<sequence length="55" mass="6713">MELRTHIYDCKKPSQNQIPAWMRLQKEKTEEKEPDLVEQFKKNPDSFFPEFCKKP</sequence>
<protein>
    <submittedName>
        <fullName evidence="1">Uncharacterized protein</fullName>
    </submittedName>
</protein>
<accession>A7VWC6</accession>
<dbReference type="EMBL" id="ABCB02000020">
    <property type="protein sequence ID" value="EDO60074.1"/>
    <property type="molecule type" value="Genomic_DNA"/>
</dbReference>
<reference evidence="1 2" key="2">
    <citation type="submission" date="2007-08" db="EMBL/GenBank/DDBJ databases">
        <authorList>
            <person name="Fulton L."/>
            <person name="Clifton S."/>
            <person name="Fulton B."/>
            <person name="Xu J."/>
            <person name="Minx P."/>
            <person name="Pepin K.H."/>
            <person name="Johnson M."/>
            <person name="Thiruvilangam P."/>
            <person name="Bhonagiri V."/>
            <person name="Nash W.E."/>
            <person name="Wang C."/>
            <person name="Mardis E.R."/>
            <person name="Wilson R.K."/>
        </authorList>
    </citation>
    <scope>NUCLEOTIDE SEQUENCE [LARGE SCALE GENOMIC DNA]</scope>
    <source>
        <strain evidence="1 2">DSM 753</strain>
    </source>
</reference>
<gene>
    <name evidence="1" type="ORF">CLOLEP_02891</name>
</gene>
<organism evidence="1 2">
    <name type="scientific">[Clostridium] leptum DSM 753</name>
    <dbReference type="NCBI Taxonomy" id="428125"/>
    <lineage>
        <taxon>Bacteria</taxon>
        <taxon>Bacillati</taxon>
        <taxon>Bacillota</taxon>
        <taxon>Clostridia</taxon>
        <taxon>Eubacteriales</taxon>
        <taxon>Oscillospiraceae</taxon>
        <taxon>Oscillospiraceae incertae sedis</taxon>
    </lineage>
</organism>
<dbReference type="Proteomes" id="UP000003490">
    <property type="component" value="Unassembled WGS sequence"/>
</dbReference>
<dbReference type="HOGENOM" id="CLU_3024006_0_0_9"/>
<comment type="caution">
    <text evidence="1">The sequence shown here is derived from an EMBL/GenBank/DDBJ whole genome shotgun (WGS) entry which is preliminary data.</text>
</comment>